<comment type="caution">
    <text evidence="1">The sequence shown here is derived from an EMBL/GenBank/DDBJ whole genome shotgun (WGS) entry which is preliminary data.</text>
</comment>
<dbReference type="Gene3D" id="3.80.10.10">
    <property type="entry name" value="Ribonuclease Inhibitor"/>
    <property type="match status" value="1"/>
</dbReference>
<proteinExistence type="predicted"/>
<dbReference type="OrthoDB" id="2269034at2759"/>
<evidence type="ECO:0000313" key="1">
    <source>
        <dbReference type="EMBL" id="TEB40200.1"/>
    </source>
</evidence>
<dbReference type="Proteomes" id="UP000298030">
    <property type="component" value="Unassembled WGS sequence"/>
</dbReference>
<evidence type="ECO:0008006" key="3">
    <source>
        <dbReference type="Google" id="ProtNLM"/>
    </source>
</evidence>
<sequence>MWVKADIQGLTYESLLAWVNRGGSMPKNLEISSSVCGRIDRNNGRLLCNRNTCRFYNPALTRLLKHAPAEWRSVVLNCPTPTCLIRFIDSLNEAGHRTGSNSWNSVHSFQMIASTWNGWIDREARGHSWKAFSFLPGSITSFSLHLPGYPDDNDNDHADSDSLIDAQIKWPLQIPAELLHGLTNLQLHFDSPSIPASAVFTALQHSENLEALEIDLSSGVFNDHMHGALMPLYSNRNGVSLPKLRRLHLGQVIGESIQDLKLIKFPNLVDLFMSFGVDGFVDESEGCETFSLDSDDTVSFDASALANFIHGDPTSPSSLQHLHIKGASFLPGALHHIIRELHSLAHLKLEWVSLVGDAKHDFAKLIEDKPTPLQGLRTLEITRLKESAEIPLLRAFTEARGIDLKLSVHDREEWEKGDKRYLYLAGIGLDSEDEY</sequence>
<dbReference type="STRING" id="71717.A0A4Y7U194"/>
<keyword evidence="2" id="KW-1185">Reference proteome</keyword>
<protein>
    <recommendedName>
        <fullName evidence="3">F-box domain-containing protein</fullName>
    </recommendedName>
</protein>
<gene>
    <name evidence="1" type="ORF">FA13DRAFT_59127</name>
</gene>
<accession>A0A4Y7U194</accession>
<organism evidence="1 2">
    <name type="scientific">Coprinellus micaceus</name>
    <name type="common">Glistening ink-cap mushroom</name>
    <name type="synonym">Coprinus micaceus</name>
    <dbReference type="NCBI Taxonomy" id="71717"/>
    <lineage>
        <taxon>Eukaryota</taxon>
        <taxon>Fungi</taxon>
        <taxon>Dikarya</taxon>
        <taxon>Basidiomycota</taxon>
        <taxon>Agaricomycotina</taxon>
        <taxon>Agaricomycetes</taxon>
        <taxon>Agaricomycetidae</taxon>
        <taxon>Agaricales</taxon>
        <taxon>Agaricineae</taxon>
        <taxon>Psathyrellaceae</taxon>
        <taxon>Coprinellus</taxon>
    </lineage>
</organism>
<dbReference type="InterPro" id="IPR032675">
    <property type="entry name" value="LRR_dom_sf"/>
</dbReference>
<dbReference type="EMBL" id="QPFP01000001">
    <property type="protein sequence ID" value="TEB40200.1"/>
    <property type="molecule type" value="Genomic_DNA"/>
</dbReference>
<dbReference type="SUPFAM" id="SSF52047">
    <property type="entry name" value="RNI-like"/>
    <property type="match status" value="1"/>
</dbReference>
<name>A0A4Y7U194_COPMI</name>
<evidence type="ECO:0000313" key="2">
    <source>
        <dbReference type="Proteomes" id="UP000298030"/>
    </source>
</evidence>
<reference evidence="1 2" key="1">
    <citation type="journal article" date="2019" name="Nat. Ecol. Evol.">
        <title>Megaphylogeny resolves global patterns of mushroom evolution.</title>
        <authorList>
            <person name="Varga T."/>
            <person name="Krizsan K."/>
            <person name="Foldi C."/>
            <person name="Dima B."/>
            <person name="Sanchez-Garcia M."/>
            <person name="Sanchez-Ramirez S."/>
            <person name="Szollosi G.J."/>
            <person name="Szarkandi J.G."/>
            <person name="Papp V."/>
            <person name="Albert L."/>
            <person name="Andreopoulos W."/>
            <person name="Angelini C."/>
            <person name="Antonin V."/>
            <person name="Barry K.W."/>
            <person name="Bougher N.L."/>
            <person name="Buchanan P."/>
            <person name="Buyck B."/>
            <person name="Bense V."/>
            <person name="Catcheside P."/>
            <person name="Chovatia M."/>
            <person name="Cooper J."/>
            <person name="Damon W."/>
            <person name="Desjardin D."/>
            <person name="Finy P."/>
            <person name="Geml J."/>
            <person name="Haridas S."/>
            <person name="Hughes K."/>
            <person name="Justo A."/>
            <person name="Karasinski D."/>
            <person name="Kautmanova I."/>
            <person name="Kiss B."/>
            <person name="Kocsube S."/>
            <person name="Kotiranta H."/>
            <person name="LaButti K.M."/>
            <person name="Lechner B.E."/>
            <person name="Liimatainen K."/>
            <person name="Lipzen A."/>
            <person name="Lukacs Z."/>
            <person name="Mihaltcheva S."/>
            <person name="Morgado L.N."/>
            <person name="Niskanen T."/>
            <person name="Noordeloos M.E."/>
            <person name="Ohm R.A."/>
            <person name="Ortiz-Santana B."/>
            <person name="Ovrebo C."/>
            <person name="Racz N."/>
            <person name="Riley R."/>
            <person name="Savchenko A."/>
            <person name="Shiryaev A."/>
            <person name="Soop K."/>
            <person name="Spirin V."/>
            <person name="Szebenyi C."/>
            <person name="Tomsovsky M."/>
            <person name="Tulloss R.E."/>
            <person name="Uehling J."/>
            <person name="Grigoriev I.V."/>
            <person name="Vagvolgyi C."/>
            <person name="Papp T."/>
            <person name="Martin F.M."/>
            <person name="Miettinen O."/>
            <person name="Hibbett D.S."/>
            <person name="Nagy L.G."/>
        </authorList>
    </citation>
    <scope>NUCLEOTIDE SEQUENCE [LARGE SCALE GENOMIC DNA]</scope>
    <source>
        <strain evidence="1 2">FP101781</strain>
    </source>
</reference>
<dbReference type="AlphaFoldDB" id="A0A4Y7U194"/>